<dbReference type="GO" id="GO:0031012">
    <property type="term" value="C:extracellular matrix"/>
    <property type="evidence" value="ECO:0007669"/>
    <property type="project" value="TreeGrafter"/>
</dbReference>
<evidence type="ECO:0000259" key="2">
    <source>
        <dbReference type="PROSITE" id="PS50213"/>
    </source>
</evidence>
<dbReference type="PANTHER" id="PTHR10900">
    <property type="entry name" value="PERIOSTIN-RELATED"/>
    <property type="match status" value="1"/>
</dbReference>
<dbReference type="OrthoDB" id="9800666at2"/>
<organism evidence="3 4">
    <name type="scientific">Gemmatimonas phototrophica</name>
    <dbReference type="NCBI Taxonomy" id="1379270"/>
    <lineage>
        <taxon>Bacteria</taxon>
        <taxon>Pseudomonadati</taxon>
        <taxon>Gemmatimonadota</taxon>
        <taxon>Gemmatimonadia</taxon>
        <taxon>Gemmatimonadales</taxon>
        <taxon>Gemmatimonadaceae</taxon>
        <taxon>Gemmatimonas</taxon>
    </lineage>
</organism>
<dbReference type="Proteomes" id="UP000076404">
    <property type="component" value="Chromosome"/>
</dbReference>
<dbReference type="SUPFAM" id="SSF82153">
    <property type="entry name" value="FAS1 domain"/>
    <property type="match status" value="1"/>
</dbReference>
<dbReference type="GO" id="GO:0007155">
    <property type="term" value="P:cell adhesion"/>
    <property type="evidence" value="ECO:0007669"/>
    <property type="project" value="TreeGrafter"/>
</dbReference>
<name>A0A143BLS2_9BACT</name>
<evidence type="ECO:0000256" key="1">
    <source>
        <dbReference type="SAM" id="SignalP"/>
    </source>
</evidence>
<dbReference type="PROSITE" id="PS50213">
    <property type="entry name" value="FAS1"/>
    <property type="match status" value="1"/>
</dbReference>
<protein>
    <recommendedName>
        <fullName evidence="2">FAS1 domain-containing protein</fullName>
    </recommendedName>
</protein>
<feature type="chain" id="PRO_5007506784" description="FAS1 domain-containing protein" evidence="1">
    <location>
        <begin position="28"/>
        <end position="184"/>
    </location>
</feature>
<dbReference type="eggNOG" id="COG2335">
    <property type="taxonomic scope" value="Bacteria"/>
</dbReference>
<dbReference type="AlphaFoldDB" id="A0A143BLS2"/>
<feature type="signal peptide" evidence="1">
    <location>
        <begin position="1"/>
        <end position="27"/>
    </location>
</feature>
<dbReference type="GO" id="GO:0030198">
    <property type="term" value="P:extracellular matrix organization"/>
    <property type="evidence" value="ECO:0007669"/>
    <property type="project" value="TreeGrafter"/>
</dbReference>
<proteinExistence type="predicted"/>
<sequence>MRHVVRLLSRAAALAALVLVARPSVSAAQHPARGPNIPQVARTAGQFSTLLAAVDAAGLTETLIGRGPFTLFAPTDEAFKRLPNGTVTDLLKPENREKLVTLLTYHVLPGRVTAAQARTVSSAETVANQKVQLRDVDGELRVNNAVVRIADIPASNGLIHVIDRVLMPQAPPCDNNSSSARRGW</sequence>
<dbReference type="InterPro" id="IPR036378">
    <property type="entry name" value="FAS1_dom_sf"/>
</dbReference>
<dbReference type="FunFam" id="2.30.180.10:FF:000014">
    <property type="entry name" value="Stabilin 1"/>
    <property type="match status" value="1"/>
</dbReference>
<dbReference type="GO" id="GO:0005615">
    <property type="term" value="C:extracellular space"/>
    <property type="evidence" value="ECO:0007669"/>
    <property type="project" value="TreeGrafter"/>
</dbReference>
<reference evidence="3 4" key="2">
    <citation type="journal article" date="2016" name="Environ. Microbiol. Rep.">
        <title>Metagenomic evidence for the presence of phototrophic Gemmatimonadetes bacteria in diverse environments.</title>
        <authorList>
            <person name="Zeng Y."/>
            <person name="Baumbach J."/>
            <person name="Barbosa E.G."/>
            <person name="Azevedo V."/>
            <person name="Zhang C."/>
            <person name="Koblizek M."/>
        </authorList>
    </citation>
    <scope>NUCLEOTIDE SEQUENCE [LARGE SCALE GENOMIC DNA]</scope>
    <source>
        <strain evidence="3 4">AP64</strain>
    </source>
</reference>
<evidence type="ECO:0000313" key="3">
    <source>
        <dbReference type="EMBL" id="AMW05958.1"/>
    </source>
</evidence>
<dbReference type="InterPro" id="IPR000782">
    <property type="entry name" value="FAS1_domain"/>
</dbReference>
<dbReference type="InterPro" id="IPR050904">
    <property type="entry name" value="Adhesion/Biosynth-related"/>
</dbReference>
<dbReference type="Pfam" id="PF02469">
    <property type="entry name" value="Fasciclin"/>
    <property type="match status" value="1"/>
</dbReference>
<dbReference type="KEGG" id="gph:GEMMAAP_16485"/>
<keyword evidence="4" id="KW-1185">Reference proteome</keyword>
<keyword evidence="1" id="KW-0732">Signal</keyword>
<dbReference type="PANTHER" id="PTHR10900:SF124">
    <property type="entry name" value="FI05614P"/>
    <property type="match status" value="1"/>
</dbReference>
<dbReference type="GO" id="GO:0050839">
    <property type="term" value="F:cell adhesion molecule binding"/>
    <property type="evidence" value="ECO:0007669"/>
    <property type="project" value="TreeGrafter"/>
</dbReference>
<dbReference type="SMART" id="SM00554">
    <property type="entry name" value="FAS1"/>
    <property type="match status" value="1"/>
</dbReference>
<dbReference type="Gene3D" id="2.30.180.10">
    <property type="entry name" value="FAS1 domain"/>
    <property type="match status" value="1"/>
</dbReference>
<gene>
    <name evidence="3" type="ORF">GEMMAAP_16485</name>
</gene>
<feature type="domain" description="FAS1" evidence="2">
    <location>
        <begin position="34"/>
        <end position="166"/>
    </location>
</feature>
<reference evidence="3 4" key="1">
    <citation type="journal article" date="2014" name="Proc. Natl. Acad. Sci. U.S.A.">
        <title>Functional type 2 photosynthetic reaction centers found in the rare bacterial phylum Gemmatimonadetes.</title>
        <authorList>
            <person name="Zeng Y."/>
            <person name="Feng F."/>
            <person name="Medova H."/>
            <person name="Dean J."/>
            <person name="Koblizek M."/>
        </authorList>
    </citation>
    <scope>NUCLEOTIDE SEQUENCE [LARGE SCALE GENOMIC DNA]</scope>
    <source>
        <strain evidence="3 4">AP64</strain>
    </source>
</reference>
<accession>A0A143BLS2</accession>
<dbReference type="EMBL" id="CP011454">
    <property type="protein sequence ID" value="AMW05958.1"/>
    <property type="molecule type" value="Genomic_DNA"/>
</dbReference>
<dbReference type="STRING" id="1379270.GEMMAAP_16485"/>
<evidence type="ECO:0000313" key="4">
    <source>
        <dbReference type="Proteomes" id="UP000076404"/>
    </source>
</evidence>